<feature type="compositionally biased region" description="Low complexity" evidence="1">
    <location>
        <begin position="299"/>
        <end position="312"/>
    </location>
</feature>
<keyword evidence="2" id="KW-0472">Membrane</keyword>
<evidence type="ECO:0000259" key="3">
    <source>
        <dbReference type="Pfam" id="PF23750"/>
    </source>
</evidence>
<evidence type="ECO:0000313" key="4">
    <source>
        <dbReference type="EMBL" id="MBM7586595.1"/>
    </source>
</evidence>
<comment type="caution">
    <text evidence="4">The sequence shown here is derived from an EMBL/GenBank/DDBJ whole genome shotgun (WGS) entry which is preliminary data.</text>
</comment>
<dbReference type="Pfam" id="PF23750">
    <property type="entry name" value="RsgI_M"/>
    <property type="match status" value="1"/>
</dbReference>
<evidence type="ECO:0000256" key="2">
    <source>
        <dbReference type="SAM" id="Phobius"/>
    </source>
</evidence>
<evidence type="ECO:0000256" key="1">
    <source>
        <dbReference type="SAM" id="MobiDB-lite"/>
    </source>
</evidence>
<feature type="region of interest" description="Disordered" evidence="1">
    <location>
        <begin position="177"/>
        <end position="312"/>
    </location>
</feature>
<dbReference type="EMBL" id="JAFBDZ010000003">
    <property type="protein sequence ID" value="MBM7586595.1"/>
    <property type="molecule type" value="Genomic_DNA"/>
</dbReference>
<sequence>MIGEETIFFPMTGTREKRKGIKKYLLLPVVAVAALMLCLSLMLSLFQNDEVYAYVSVDINPSLEMSINRDHEVIDIIPYNLDGKKILSQLKHWKGNTVTEVTSEIILKSKENGYLLNQKIMITSIFTEKINKKQKEAFDHLLNNFALKNKYHKQITVEHSTEEIRKKAHKNGVSIRSYIDEKLEPQNSEQPNKNIKMKDESQKDREKNIPANPNDKKENITDRKQNHESHPSQKKNENRGHSKPKAHPQRTEQKSNGRGMNHPIKEAEETKEARSQNKGKNKERKNNQGKKSDPDHQPNMNENNGAGNKNKE</sequence>
<accession>A0ABS2NFG6</accession>
<dbReference type="Proteomes" id="UP001646157">
    <property type="component" value="Unassembled WGS sequence"/>
</dbReference>
<protein>
    <recommendedName>
        <fullName evidence="3">Anti-sigma factor RsgI-like middle domain-containing protein</fullName>
    </recommendedName>
</protein>
<dbReference type="RefSeq" id="WP_239587633.1">
    <property type="nucleotide sequence ID" value="NZ_JAFBDZ010000003.1"/>
</dbReference>
<reference evidence="4 5" key="1">
    <citation type="submission" date="2021-01" db="EMBL/GenBank/DDBJ databases">
        <title>Genomic Encyclopedia of Type Strains, Phase IV (KMG-IV): sequencing the most valuable type-strain genomes for metagenomic binning, comparative biology and taxonomic classification.</title>
        <authorList>
            <person name="Goeker M."/>
        </authorList>
    </citation>
    <scope>NUCLEOTIDE SEQUENCE [LARGE SCALE GENOMIC DNA]</scope>
    <source>
        <strain evidence="4 5">DSM 24834</strain>
    </source>
</reference>
<feature type="compositionally biased region" description="Basic and acidic residues" evidence="1">
    <location>
        <begin position="263"/>
        <end position="275"/>
    </location>
</feature>
<feature type="compositionally biased region" description="Basic and acidic residues" evidence="1">
    <location>
        <begin position="196"/>
        <end position="240"/>
    </location>
</feature>
<name>A0ABS2NFG6_9BACI</name>
<organism evidence="4 5">
    <name type="scientific">Rossellomorea pakistanensis</name>
    <dbReference type="NCBI Taxonomy" id="992288"/>
    <lineage>
        <taxon>Bacteria</taxon>
        <taxon>Bacillati</taxon>
        <taxon>Bacillota</taxon>
        <taxon>Bacilli</taxon>
        <taxon>Bacillales</taxon>
        <taxon>Bacillaceae</taxon>
        <taxon>Rossellomorea</taxon>
    </lineage>
</organism>
<evidence type="ECO:0000313" key="5">
    <source>
        <dbReference type="Proteomes" id="UP001646157"/>
    </source>
</evidence>
<gene>
    <name evidence="4" type="ORF">JOC86_003147</name>
</gene>
<proteinExistence type="predicted"/>
<dbReference type="InterPro" id="IPR055431">
    <property type="entry name" value="RsgI_M"/>
</dbReference>
<keyword evidence="2" id="KW-1133">Transmembrane helix</keyword>
<keyword evidence="2" id="KW-0812">Transmembrane</keyword>
<feature type="domain" description="Anti-sigma factor RsgI-like middle" evidence="3">
    <location>
        <begin position="52"/>
        <end position="180"/>
    </location>
</feature>
<feature type="compositionally biased region" description="Basic and acidic residues" evidence="1">
    <location>
        <begin position="284"/>
        <end position="296"/>
    </location>
</feature>
<feature type="transmembrane region" description="Helical" evidence="2">
    <location>
        <begin position="24"/>
        <end position="46"/>
    </location>
</feature>
<keyword evidence="5" id="KW-1185">Reference proteome</keyword>